<dbReference type="Gene3D" id="3.10.110.10">
    <property type="entry name" value="Ubiquitin Conjugating Enzyme"/>
    <property type="match status" value="1"/>
</dbReference>
<organism evidence="4">
    <name type="scientific">viral metagenome</name>
    <dbReference type="NCBI Taxonomy" id="1070528"/>
    <lineage>
        <taxon>unclassified sequences</taxon>
        <taxon>metagenomes</taxon>
        <taxon>organismal metagenomes</taxon>
    </lineage>
</organism>
<evidence type="ECO:0000256" key="1">
    <source>
        <dbReference type="ARBA" id="ARBA00022679"/>
    </source>
</evidence>
<proteinExistence type="predicted"/>
<accession>A0A6C0BL22</accession>
<dbReference type="PROSITE" id="PS00183">
    <property type="entry name" value="UBC_1"/>
    <property type="match status" value="1"/>
</dbReference>
<evidence type="ECO:0000259" key="3">
    <source>
        <dbReference type="PROSITE" id="PS50127"/>
    </source>
</evidence>
<evidence type="ECO:0000256" key="2">
    <source>
        <dbReference type="ARBA" id="ARBA00022786"/>
    </source>
</evidence>
<keyword evidence="2" id="KW-0833">Ubl conjugation pathway</keyword>
<dbReference type="InterPro" id="IPR000608">
    <property type="entry name" value="UBC"/>
</dbReference>
<name>A0A6C0BL22_9ZZZZ</name>
<dbReference type="SMART" id="SM00212">
    <property type="entry name" value="UBCc"/>
    <property type="match status" value="1"/>
</dbReference>
<reference evidence="4" key="1">
    <citation type="journal article" date="2020" name="Nature">
        <title>Giant virus diversity and host interactions through global metagenomics.</title>
        <authorList>
            <person name="Schulz F."/>
            <person name="Roux S."/>
            <person name="Paez-Espino D."/>
            <person name="Jungbluth S."/>
            <person name="Walsh D.A."/>
            <person name="Denef V.J."/>
            <person name="McMahon K.D."/>
            <person name="Konstantinidis K.T."/>
            <person name="Eloe-Fadrosh E.A."/>
            <person name="Kyrpides N.C."/>
            <person name="Woyke T."/>
        </authorList>
    </citation>
    <scope>NUCLEOTIDE SEQUENCE</scope>
    <source>
        <strain evidence="4">GVMAG-M-3300013285-6</strain>
    </source>
</reference>
<dbReference type="AlphaFoldDB" id="A0A6C0BL22"/>
<dbReference type="GO" id="GO:0016740">
    <property type="term" value="F:transferase activity"/>
    <property type="evidence" value="ECO:0007669"/>
    <property type="project" value="UniProtKB-KW"/>
</dbReference>
<evidence type="ECO:0000313" key="4">
    <source>
        <dbReference type="EMBL" id="QHS92003.1"/>
    </source>
</evidence>
<dbReference type="InterPro" id="IPR016135">
    <property type="entry name" value="UBQ-conjugating_enzyme/RWD"/>
</dbReference>
<dbReference type="FunFam" id="3.10.110.10:FF:000002">
    <property type="entry name" value="Ubiquitin-conjugating enzyme E2 D3"/>
    <property type="match status" value="1"/>
</dbReference>
<dbReference type="SUPFAM" id="SSF54495">
    <property type="entry name" value="UBC-like"/>
    <property type="match status" value="1"/>
</dbReference>
<dbReference type="PROSITE" id="PS50127">
    <property type="entry name" value="UBC_2"/>
    <property type="match status" value="1"/>
</dbReference>
<feature type="domain" description="UBC core" evidence="3">
    <location>
        <begin position="1"/>
        <end position="148"/>
    </location>
</feature>
<dbReference type="EMBL" id="MN739167">
    <property type="protein sequence ID" value="QHS92003.1"/>
    <property type="molecule type" value="Genomic_DNA"/>
</dbReference>
<dbReference type="InterPro" id="IPR023313">
    <property type="entry name" value="UBQ-conjugating_AS"/>
</dbReference>
<sequence>MSLKRINKELMDLKRDPPANCSAGPKEEKDLYLWEATIFGPDDSPYVGGIFQLTIQFPVDYPFKPPHIQFKTKIYHPNINAAGMICLDILKTQWSPALTVSKVLLSVCSLLTDANPADPLVPEIAHQYIENRAEYEAEARRCTLRYALPN</sequence>
<protein>
    <recommendedName>
        <fullName evidence="3">UBC core domain-containing protein</fullName>
    </recommendedName>
</protein>
<dbReference type="PANTHER" id="PTHR24068">
    <property type="entry name" value="UBIQUITIN-CONJUGATING ENZYME E2"/>
    <property type="match status" value="1"/>
</dbReference>
<dbReference type="Pfam" id="PF00179">
    <property type="entry name" value="UQ_con"/>
    <property type="match status" value="1"/>
</dbReference>
<keyword evidence="1" id="KW-0808">Transferase</keyword>